<dbReference type="GO" id="GO:0000156">
    <property type="term" value="F:phosphorelay response regulator activity"/>
    <property type="evidence" value="ECO:0007669"/>
    <property type="project" value="TreeGrafter"/>
</dbReference>
<dbReference type="Pfam" id="PF00486">
    <property type="entry name" value="Trans_reg_C"/>
    <property type="match status" value="1"/>
</dbReference>
<keyword evidence="4 7" id="KW-0238">DNA-binding</keyword>
<dbReference type="InterPro" id="IPR036388">
    <property type="entry name" value="WH-like_DNA-bd_sf"/>
</dbReference>
<feature type="DNA-binding region" description="OmpR/PhoB-type" evidence="7">
    <location>
        <begin position="125"/>
        <end position="223"/>
    </location>
</feature>
<dbReference type="GO" id="GO:0000976">
    <property type="term" value="F:transcription cis-regulatory region binding"/>
    <property type="evidence" value="ECO:0007669"/>
    <property type="project" value="TreeGrafter"/>
</dbReference>
<gene>
    <name evidence="10" type="ORF">COB20_14165</name>
</gene>
<evidence type="ECO:0000313" key="11">
    <source>
        <dbReference type="Proteomes" id="UP000218767"/>
    </source>
</evidence>
<keyword evidence="5" id="KW-0804">Transcription</keyword>
<dbReference type="PANTHER" id="PTHR48111:SF76">
    <property type="entry name" value="TWO-COMPONENT RESPONSE REGULATOR"/>
    <property type="match status" value="1"/>
</dbReference>
<dbReference type="InterPro" id="IPR039420">
    <property type="entry name" value="WalR-like"/>
</dbReference>
<protein>
    <submittedName>
        <fullName evidence="10">DNA-binding response regulator</fullName>
    </submittedName>
</protein>
<dbReference type="SUPFAM" id="SSF52172">
    <property type="entry name" value="CheY-like"/>
    <property type="match status" value="1"/>
</dbReference>
<sequence length="225" mass="25447">MNVLLIEDDVKIASFVTKGLNEAGYVVDHYINGTDGLAAAKQEIHDAGVIDIMLPGIDGLSIIDELRGSNINLPVLILSAKRSVDDRVKGFDTGGDDYLTKPFAFSELLARLQALIRRANHIVEPNNITVHDLSIDIRTRKVKRGGKKIVLQPREFSLLEYLMRNSERIVSKSMIMEHVWDYNFDPHTNVVEARVCRLREKIDKDFEFPLIHTIRGVGYVLKHDS</sequence>
<evidence type="ECO:0000256" key="6">
    <source>
        <dbReference type="PROSITE-ProRule" id="PRU00169"/>
    </source>
</evidence>
<name>A0A2A4WWQ6_9GAMM</name>
<dbReference type="InterPro" id="IPR011006">
    <property type="entry name" value="CheY-like_superfamily"/>
</dbReference>
<dbReference type="GO" id="GO:0005829">
    <property type="term" value="C:cytosol"/>
    <property type="evidence" value="ECO:0007669"/>
    <property type="project" value="TreeGrafter"/>
</dbReference>
<dbReference type="InterPro" id="IPR001789">
    <property type="entry name" value="Sig_transdc_resp-reg_receiver"/>
</dbReference>
<dbReference type="AlphaFoldDB" id="A0A2A4WWQ6"/>
<dbReference type="SMART" id="SM00448">
    <property type="entry name" value="REC"/>
    <property type="match status" value="1"/>
</dbReference>
<dbReference type="EMBL" id="NVUL01000089">
    <property type="protein sequence ID" value="PCI74882.1"/>
    <property type="molecule type" value="Genomic_DNA"/>
</dbReference>
<feature type="domain" description="Response regulatory" evidence="8">
    <location>
        <begin position="2"/>
        <end position="116"/>
    </location>
</feature>
<evidence type="ECO:0000313" key="10">
    <source>
        <dbReference type="EMBL" id="PCI74882.1"/>
    </source>
</evidence>
<dbReference type="PROSITE" id="PS50110">
    <property type="entry name" value="RESPONSE_REGULATORY"/>
    <property type="match status" value="1"/>
</dbReference>
<dbReference type="GO" id="GO:0006355">
    <property type="term" value="P:regulation of DNA-templated transcription"/>
    <property type="evidence" value="ECO:0007669"/>
    <property type="project" value="InterPro"/>
</dbReference>
<accession>A0A2A4WWQ6</accession>
<organism evidence="10 11">
    <name type="scientific">SAR86 cluster bacterium</name>
    <dbReference type="NCBI Taxonomy" id="2030880"/>
    <lineage>
        <taxon>Bacteria</taxon>
        <taxon>Pseudomonadati</taxon>
        <taxon>Pseudomonadota</taxon>
        <taxon>Gammaproteobacteria</taxon>
        <taxon>SAR86 cluster</taxon>
    </lineage>
</organism>
<comment type="caution">
    <text evidence="10">The sequence shown here is derived from an EMBL/GenBank/DDBJ whole genome shotgun (WGS) entry which is preliminary data.</text>
</comment>
<reference evidence="11" key="1">
    <citation type="submission" date="2017-08" db="EMBL/GenBank/DDBJ databases">
        <title>A dynamic microbial community with high functional redundancy inhabits the cold, oxic subseafloor aquifer.</title>
        <authorList>
            <person name="Tully B.J."/>
            <person name="Wheat C.G."/>
            <person name="Glazer B.T."/>
            <person name="Huber J.A."/>
        </authorList>
    </citation>
    <scope>NUCLEOTIDE SEQUENCE [LARGE SCALE GENOMIC DNA]</scope>
</reference>
<evidence type="ECO:0000256" key="4">
    <source>
        <dbReference type="ARBA" id="ARBA00023125"/>
    </source>
</evidence>
<keyword evidence="1 6" id="KW-0597">Phosphoprotein</keyword>
<dbReference type="SMART" id="SM00862">
    <property type="entry name" value="Trans_reg_C"/>
    <property type="match status" value="1"/>
</dbReference>
<keyword evidence="3" id="KW-0805">Transcription regulation</keyword>
<proteinExistence type="predicted"/>
<dbReference type="PANTHER" id="PTHR48111">
    <property type="entry name" value="REGULATOR OF RPOS"/>
    <property type="match status" value="1"/>
</dbReference>
<dbReference type="FunFam" id="1.10.10.10:FF:000005">
    <property type="entry name" value="Two-component system response regulator"/>
    <property type="match status" value="1"/>
</dbReference>
<dbReference type="Proteomes" id="UP000218767">
    <property type="component" value="Unassembled WGS sequence"/>
</dbReference>
<dbReference type="GO" id="GO:0032993">
    <property type="term" value="C:protein-DNA complex"/>
    <property type="evidence" value="ECO:0007669"/>
    <property type="project" value="TreeGrafter"/>
</dbReference>
<evidence type="ECO:0000256" key="7">
    <source>
        <dbReference type="PROSITE-ProRule" id="PRU01091"/>
    </source>
</evidence>
<dbReference type="Gene3D" id="3.40.50.2300">
    <property type="match status" value="1"/>
</dbReference>
<keyword evidence="2" id="KW-0902">Two-component regulatory system</keyword>
<dbReference type="SUPFAM" id="SSF46894">
    <property type="entry name" value="C-terminal effector domain of the bipartite response regulators"/>
    <property type="match status" value="1"/>
</dbReference>
<dbReference type="CDD" id="cd00383">
    <property type="entry name" value="trans_reg_C"/>
    <property type="match status" value="1"/>
</dbReference>
<evidence type="ECO:0000256" key="1">
    <source>
        <dbReference type="ARBA" id="ARBA00022553"/>
    </source>
</evidence>
<evidence type="ECO:0000259" key="9">
    <source>
        <dbReference type="PROSITE" id="PS51755"/>
    </source>
</evidence>
<evidence type="ECO:0000259" key="8">
    <source>
        <dbReference type="PROSITE" id="PS50110"/>
    </source>
</evidence>
<dbReference type="InterPro" id="IPR016032">
    <property type="entry name" value="Sig_transdc_resp-reg_C-effctor"/>
</dbReference>
<dbReference type="Pfam" id="PF00072">
    <property type="entry name" value="Response_reg"/>
    <property type="match status" value="1"/>
</dbReference>
<feature type="modified residue" description="4-aspartylphosphate" evidence="6">
    <location>
        <position position="51"/>
    </location>
</feature>
<dbReference type="Gene3D" id="1.10.10.10">
    <property type="entry name" value="Winged helix-like DNA-binding domain superfamily/Winged helix DNA-binding domain"/>
    <property type="match status" value="1"/>
</dbReference>
<evidence type="ECO:0000256" key="3">
    <source>
        <dbReference type="ARBA" id="ARBA00023015"/>
    </source>
</evidence>
<evidence type="ECO:0000256" key="2">
    <source>
        <dbReference type="ARBA" id="ARBA00023012"/>
    </source>
</evidence>
<dbReference type="InterPro" id="IPR001867">
    <property type="entry name" value="OmpR/PhoB-type_DNA-bd"/>
</dbReference>
<evidence type="ECO:0000256" key="5">
    <source>
        <dbReference type="ARBA" id="ARBA00023163"/>
    </source>
</evidence>
<feature type="domain" description="OmpR/PhoB-type" evidence="9">
    <location>
        <begin position="125"/>
        <end position="223"/>
    </location>
</feature>
<dbReference type="Gene3D" id="6.10.250.690">
    <property type="match status" value="1"/>
</dbReference>
<dbReference type="PROSITE" id="PS51755">
    <property type="entry name" value="OMPR_PHOB"/>
    <property type="match status" value="1"/>
</dbReference>